<dbReference type="Gene3D" id="3.30.420.10">
    <property type="entry name" value="Ribonuclease H-like superfamily/Ribonuclease H"/>
    <property type="match status" value="1"/>
</dbReference>
<dbReference type="AlphaFoldDB" id="A0A024JQY7"/>
<organism evidence="5">
    <name type="scientific">Mycobacterium triplex</name>
    <dbReference type="NCBI Taxonomy" id="47839"/>
    <lineage>
        <taxon>Bacteria</taxon>
        <taxon>Bacillati</taxon>
        <taxon>Actinomycetota</taxon>
        <taxon>Actinomycetes</taxon>
        <taxon>Mycobacteriales</taxon>
        <taxon>Mycobacteriaceae</taxon>
        <taxon>Mycobacterium</taxon>
        <taxon>Mycobacterium simiae complex</taxon>
    </lineage>
</organism>
<evidence type="ECO:0000313" key="5">
    <source>
        <dbReference type="EMBL" id="CDO85757.1"/>
    </source>
</evidence>
<dbReference type="GO" id="GO:0008408">
    <property type="term" value="F:3'-5' exonuclease activity"/>
    <property type="evidence" value="ECO:0007669"/>
    <property type="project" value="TreeGrafter"/>
</dbReference>
<dbReference type="RefSeq" id="WP_036465215.1">
    <property type="nucleotide sequence ID" value="NZ_HG964446.1"/>
</dbReference>
<dbReference type="SUPFAM" id="SSF53098">
    <property type="entry name" value="Ribonuclease H-like"/>
    <property type="match status" value="1"/>
</dbReference>
<dbReference type="Pfam" id="PF00929">
    <property type="entry name" value="RNase_T"/>
    <property type="match status" value="1"/>
</dbReference>
<reference evidence="5" key="2">
    <citation type="submission" date="2014-04" db="EMBL/GenBank/DDBJ databases">
        <authorList>
            <person name="Xu Y.W."/>
            <person name="Yang Q."/>
        </authorList>
    </citation>
    <scope>NUCLEOTIDE SEQUENCE</scope>
    <source>
        <strain evidence="5">DSM 44626</strain>
    </source>
</reference>
<dbReference type="FunFam" id="3.30.420.10:FF:000045">
    <property type="entry name" value="3'-5' exonuclease DinG"/>
    <property type="match status" value="1"/>
</dbReference>
<evidence type="ECO:0000313" key="7">
    <source>
        <dbReference type="Proteomes" id="UP000193710"/>
    </source>
</evidence>
<dbReference type="InterPro" id="IPR012337">
    <property type="entry name" value="RNaseH-like_sf"/>
</dbReference>
<dbReference type="NCBIfam" id="NF004719">
    <property type="entry name" value="PRK06063.1"/>
    <property type="match status" value="1"/>
</dbReference>
<proteinExistence type="predicted"/>
<dbReference type="PANTHER" id="PTHR30231:SF4">
    <property type="entry name" value="PROTEIN NEN2"/>
    <property type="match status" value="1"/>
</dbReference>
<feature type="domain" description="Exonuclease" evidence="4">
    <location>
        <begin position="16"/>
        <end position="181"/>
    </location>
</feature>
<keyword evidence="3" id="KW-0269">Exonuclease</keyword>
<dbReference type="CDD" id="cd06127">
    <property type="entry name" value="DEDDh"/>
    <property type="match status" value="1"/>
</dbReference>
<dbReference type="NCBIfam" id="TIGR00573">
    <property type="entry name" value="dnaq"/>
    <property type="match status" value="1"/>
</dbReference>
<dbReference type="SMART" id="SM00479">
    <property type="entry name" value="EXOIII"/>
    <property type="match status" value="1"/>
</dbReference>
<dbReference type="HOGENOM" id="CLU_029910_2_0_11"/>
<dbReference type="GO" id="GO:0003677">
    <property type="term" value="F:DNA binding"/>
    <property type="evidence" value="ECO:0007669"/>
    <property type="project" value="InterPro"/>
</dbReference>
<keyword evidence="7" id="KW-1185">Reference proteome</keyword>
<reference evidence="6 7" key="3">
    <citation type="submission" date="2016-01" db="EMBL/GenBank/DDBJ databases">
        <title>The new phylogeny of the genus Mycobacterium.</title>
        <authorList>
            <person name="Tarcisio F."/>
            <person name="Conor M."/>
            <person name="Antonella G."/>
            <person name="Elisabetta G."/>
            <person name="Giulia F.S."/>
            <person name="Sara T."/>
            <person name="Anna F."/>
            <person name="Clotilde B."/>
            <person name="Roberto B."/>
            <person name="Veronica D.S."/>
            <person name="Fabio R."/>
            <person name="Monica P."/>
            <person name="Olivier J."/>
            <person name="Enrico T."/>
            <person name="Nicola S."/>
        </authorList>
    </citation>
    <scope>NUCLEOTIDE SEQUENCE [LARGE SCALE GENOMIC DNA]</scope>
    <source>
        <strain evidence="6 7">DSM 44626</strain>
    </source>
</reference>
<dbReference type="EMBL" id="LQPY01000014">
    <property type="protein sequence ID" value="ORX05356.1"/>
    <property type="molecule type" value="Genomic_DNA"/>
</dbReference>
<dbReference type="STRING" id="47839.BN973_00088"/>
<dbReference type="InterPro" id="IPR036397">
    <property type="entry name" value="RNaseH_sf"/>
</dbReference>
<evidence type="ECO:0000256" key="1">
    <source>
        <dbReference type="ARBA" id="ARBA00022722"/>
    </source>
</evidence>
<accession>A0A024JQY7</accession>
<evidence type="ECO:0000256" key="3">
    <source>
        <dbReference type="ARBA" id="ARBA00022839"/>
    </source>
</evidence>
<reference evidence="5" key="1">
    <citation type="journal article" date="2014" name="Genome Announc.">
        <title>Draft Genome Sequence of Mycobacterium triplex DSM 44626.</title>
        <authorList>
            <person name="Sassi M."/>
            <person name="Croce O."/>
            <person name="Robert C."/>
            <person name="Raoult D."/>
            <person name="Drancourt M."/>
        </authorList>
    </citation>
    <scope>NUCLEOTIDE SEQUENCE [LARGE SCALE GENOMIC DNA]</scope>
    <source>
        <strain evidence="5">DSM 44626</strain>
    </source>
</reference>
<evidence type="ECO:0000313" key="6">
    <source>
        <dbReference type="EMBL" id="ORX05356.1"/>
    </source>
</evidence>
<dbReference type="InterPro" id="IPR006054">
    <property type="entry name" value="DnaQ"/>
</dbReference>
<dbReference type="PANTHER" id="PTHR30231">
    <property type="entry name" value="DNA POLYMERASE III SUBUNIT EPSILON"/>
    <property type="match status" value="1"/>
</dbReference>
<dbReference type="GO" id="GO:0005829">
    <property type="term" value="C:cytosol"/>
    <property type="evidence" value="ECO:0007669"/>
    <property type="project" value="TreeGrafter"/>
</dbReference>
<keyword evidence="1" id="KW-0540">Nuclease</keyword>
<dbReference type="SUPFAM" id="SSF52113">
    <property type="entry name" value="BRCT domain"/>
    <property type="match status" value="1"/>
</dbReference>
<evidence type="ECO:0000259" key="4">
    <source>
        <dbReference type="SMART" id="SM00479"/>
    </source>
</evidence>
<dbReference type="EMBL" id="HG964446">
    <property type="protein sequence ID" value="CDO85757.1"/>
    <property type="molecule type" value="Genomic_DNA"/>
</dbReference>
<keyword evidence="2" id="KW-0378">Hydrolase</keyword>
<sequence>MNPIAWGRPASEPDAGWAVIDVETSGFRPGQARVISLAVLGLDAAGRVEQSVVSLLNPGVDPGPTHVHGLTAAMLEDQPQFGDIVRDVVEVLRGRTLVAHNVAFDYAFLAAEAELTGVALPVDSVMCTVELARRLDLGVDNLRLETLAAHWGVTQERPHDAFDDALVLTGVLASALERARERDIWLPVRPVTRRRWPNGRVTHDELRPLKALASRMPCPYLNPGPYVSGRPLVQGMRVALAAEVRRTHEELVERILHAGLAYTDVVDRETSLVVCNADTPAQGKGYQAQQLGVPVLSDAQFMDGVGTVIGGTSMEEFVDATRADEQLALF</sequence>
<dbReference type="eggNOG" id="COG0847">
    <property type="taxonomic scope" value="Bacteria"/>
</dbReference>
<name>A0A024JQY7_9MYCO</name>
<evidence type="ECO:0000256" key="2">
    <source>
        <dbReference type="ARBA" id="ARBA00022801"/>
    </source>
</evidence>
<dbReference type="Proteomes" id="UP000193710">
    <property type="component" value="Unassembled WGS sequence"/>
</dbReference>
<dbReference type="Gene3D" id="3.40.50.10190">
    <property type="entry name" value="BRCT domain"/>
    <property type="match status" value="1"/>
</dbReference>
<protein>
    <submittedName>
        <fullName evidence="5">DNA polymerase III subunit epsilon</fullName>
    </submittedName>
</protein>
<dbReference type="GO" id="GO:0003887">
    <property type="term" value="F:DNA-directed DNA polymerase activity"/>
    <property type="evidence" value="ECO:0007669"/>
    <property type="project" value="InterPro"/>
</dbReference>
<dbReference type="OrthoDB" id="190275at2"/>
<dbReference type="InterPro" id="IPR013520">
    <property type="entry name" value="Ribonucl_H"/>
</dbReference>
<dbReference type="InterPro" id="IPR036420">
    <property type="entry name" value="BRCT_dom_sf"/>
</dbReference>
<dbReference type="GO" id="GO:0006260">
    <property type="term" value="P:DNA replication"/>
    <property type="evidence" value="ECO:0007669"/>
    <property type="project" value="InterPro"/>
</dbReference>
<gene>
    <name evidence="6" type="ORF">AWC29_10895</name>
    <name evidence="5" type="ORF">BN973_00088</name>
</gene>
<dbReference type="Proteomes" id="UP000028880">
    <property type="component" value="Unassembled WGS sequence"/>
</dbReference>